<dbReference type="SUPFAM" id="SSF49723">
    <property type="entry name" value="Lipase/lipooxygenase domain (PLAT/LH2 domain)"/>
    <property type="match status" value="2"/>
</dbReference>
<proteinExistence type="inferred from homology"/>
<dbReference type="GO" id="GO:0016702">
    <property type="term" value="F:oxidoreductase activity, acting on single donors with incorporation of molecular oxygen, incorporation of two atoms of oxygen"/>
    <property type="evidence" value="ECO:0007669"/>
    <property type="project" value="InterPro"/>
</dbReference>
<evidence type="ECO:0000256" key="3">
    <source>
        <dbReference type="ARBA" id="ARBA00011245"/>
    </source>
</evidence>
<dbReference type="InterPro" id="IPR013819">
    <property type="entry name" value="LipOase_C"/>
</dbReference>
<keyword evidence="8 14" id="KW-0223">Dioxygenase</keyword>
<feature type="domain" description="Lipoxygenase" evidence="18">
    <location>
        <begin position="163"/>
        <end position="890"/>
    </location>
</feature>
<dbReference type="InterPro" id="IPR000907">
    <property type="entry name" value="LipOase"/>
</dbReference>
<keyword evidence="20" id="KW-1185">Reference proteome</keyword>
<dbReference type="Gene3D" id="1.20.245.10">
    <property type="entry name" value="Lipoxygenase-1, Domain 5"/>
    <property type="match status" value="2"/>
</dbReference>
<dbReference type="FunFam" id="1.20.245.10:FF:000002">
    <property type="entry name" value="Lipoxygenase"/>
    <property type="match status" value="2"/>
</dbReference>
<dbReference type="InterPro" id="IPR042057">
    <property type="entry name" value="Lipoxy_PLAT/LH2"/>
</dbReference>
<feature type="region of interest" description="Disordered" evidence="16">
    <location>
        <begin position="1110"/>
        <end position="1148"/>
    </location>
</feature>
<dbReference type="PANTHER" id="PTHR11771">
    <property type="entry name" value="LIPOXYGENASE"/>
    <property type="match status" value="1"/>
</dbReference>
<dbReference type="Gene3D" id="3.10.450.60">
    <property type="match status" value="2"/>
</dbReference>
<dbReference type="GO" id="GO:0046872">
    <property type="term" value="F:metal ion binding"/>
    <property type="evidence" value="ECO:0007669"/>
    <property type="project" value="UniProtKB-UniRule"/>
</dbReference>
<dbReference type="Pfam" id="PF00305">
    <property type="entry name" value="Lipoxygenase"/>
    <property type="match status" value="3"/>
</dbReference>
<evidence type="ECO:0000259" key="18">
    <source>
        <dbReference type="PROSITE" id="PS51393"/>
    </source>
</evidence>
<comment type="pathway">
    <text evidence="15">Lipid metabolism; oxylipin biosynthesis.</text>
</comment>
<accession>A0AAN8UH01</accession>
<evidence type="ECO:0000256" key="1">
    <source>
        <dbReference type="ARBA" id="ARBA00001962"/>
    </source>
</evidence>
<keyword evidence="6 15" id="KW-0925">Oxylipin biosynthesis</keyword>
<dbReference type="InterPro" id="IPR001246">
    <property type="entry name" value="LipOase_plant"/>
</dbReference>
<dbReference type="InterPro" id="IPR036392">
    <property type="entry name" value="PLAT/LH2_dom_sf"/>
</dbReference>
<feature type="region of interest" description="Disordered" evidence="16">
    <location>
        <begin position="210"/>
        <end position="248"/>
    </location>
</feature>
<dbReference type="InterPro" id="IPR020834">
    <property type="entry name" value="LipOase_CS"/>
</dbReference>
<comment type="caution">
    <text evidence="13">Lacks conserved residue(s) required for the propagation of feature annotation.</text>
</comment>
<dbReference type="InterPro" id="IPR027433">
    <property type="entry name" value="Lipoxygenase_dom_3"/>
</dbReference>
<keyword evidence="4 15" id="KW-0444">Lipid biosynthesis</keyword>
<evidence type="ECO:0000256" key="10">
    <source>
        <dbReference type="ARBA" id="ARBA00023004"/>
    </source>
</evidence>
<comment type="subunit">
    <text evidence="3">Monomer.</text>
</comment>
<feature type="domain" description="PLAT" evidence="17">
    <location>
        <begin position="935"/>
        <end position="1060"/>
    </location>
</feature>
<evidence type="ECO:0000256" key="6">
    <source>
        <dbReference type="ARBA" id="ARBA00022767"/>
    </source>
</evidence>
<evidence type="ECO:0000313" key="20">
    <source>
        <dbReference type="Proteomes" id="UP001370490"/>
    </source>
</evidence>
<dbReference type="PROSITE" id="PS50095">
    <property type="entry name" value="PLAT"/>
    <property type="match status" value="2"/>
</dbReference>
<comment type="caution">
    <text evidence="19">The sequence shown here is derived from an EMBL/GenBank/DDBJ whole genome shotgun (WGS) entry which is preliminary data.</text>
</comment>
<dbReference type="PROSITE" id="PS00081">
    <property type="entry name" value="LIPOXYGENASE_2"/>
    <property type="match status" value="2"/>
</dbReference>
<sequence length="1761" mass="199945">MLHKVIEAIKGNGESEGKKVKGVVVLMKKNVLDFNDFNASVLDRVHELLGQKVSLQLISAVNADPANGLKGKLGKPAHLEDWITTITPLVAGDSAFRVTFDWDEEIGLPGAFIIKNLHHSEFYLKSVTLEDVPGHGQIHFVCNSWVYPAKNYNYDRIFFANQTYLPSNTPEPLQKYREEELANLRGNGKGERQEWDRVYDYDYYNDLGDPDKGEEYARPVLGGSSEYPYPRRGRTGRPPSKTDSNTESRLPAVMGLDIYVPRDERFGHLKMSDFLAYGLKTITQFLVPELKSLFDSTPDEFDNLEDVMNLYEGGIKLPEGPLLDNLLGSIPLEMLKELLRTDGEAFLKFPKPRVIQGTLANSYVEQFTMIHVCSLLTLSWYIGPANEAAWRTDEEFAREMLAGTNPVNISLLKEFPPKSKLNPEVYGNQTSTITKDQIGGNLEGLTVEEALERNKIFILDHHDMLMPYLTRINTNTPTKAYGTRTLLFLKDDGTLKPLAIELSLPHPDGDQYGAVSKVFTPAEHGVESSIWWLAKAYASVNDAGVHQLISHWLHTHAVMEPIIIAANRQLSVLHPIYKLLHPHFRDTMNINAFGRQILINAGGVTEKTVFPQKYTMEMSAVVYKDWKLTEHGLPADLIERGMAVPDPNCKHGLRLMIEDYPYAVDGLEIWSAIEKWVEDYCFFYYPTDDIVQEDPELQAFWKEVREVGHGDKKDEPWWPKMQTLEDLTKTCTIIIWVASALHAALNFGQYNYAGFMPDRPTISRRFMPEPGSPEYAEVVSDPEKAFLKTIPNQMSTLLGIGIIEILSRHASDEVYLGQRDSPEWTTDVVPLEAFNKFGKSLEEIEMRITERNNDENLKNRVGLVQIPYTLLYPTSEEGLTGKGIPNKEKLSKMIRNVMRPFCSNSGMNKMTDENFESKKITGSVVLMKKNVLDFNDFNASVLDRVHELVGKGVSLQLISAVNGDPANKFRGKLGAPAYLEDWITKITPLTAGDSQFKVTFDWDKEIGTPGAFLIRNNHHSEFYLKTLTLEDVPGCGHVHFDCNSWVYPAHRYKHDRIFFANKTYRPSDTPEPLRKYREEELENLRGDGTGKREEWDRVYDYAYYNELGDPDKGPKHARPILGGSTKYPYPRRGRTGRAPTKTDPNSESRLPLALSLNIYVPRDERFGHLKMADFLAYTLKSIVQVLTPEIETVFSDSPFEFKTYQDVLNLYEGGIKVPASPLLQKIREAIPLEMLKELVRTDGEAVLKYPLPQVIKEDKNAWATDEEFAREMLAGINPVDIRRLQEFPPTSKLDPTIYGNQSSTITRELIEKDLDGLTVEEAIEQNKLYILSHHDTLMPYLRRINSTSTKIYAARTILFLKDDGTLKPLAIELSLPHPDGDKYGPVSKVFRPAEKGVENSLWQLAKAFVNINDSGIHQLMSHWLNTHAAMEPFIIAANRQLSVVHPIHKLLHPHFRDTMNINALGRQILINAGGALERTVFPAEYSLEMSSSVYKDWVFPNQALPADLINRGMAVPDPAQPHGLRLLIEDYPYAVDGLEIWSAIKTWVNEYCSFYYPTDNLIQEDTELQAWWKEIREVGHGDKKDEPWWPKMQTLEDLTQTCTIIIWIASALHAAINFGQYPFGGYIPNRPSMSRRFLPEPGTPDFNDLESNFERVFFKTVSSQFLGILGISLVEILSRHASDEIFLGQRPSLEWTSDTEPLKAFEKFGEKLKEIEKHILERNGDVKLKNRSGPVKMPYTLLYPSSEVGLTGKGIPNSISI</sequence>
<evidence type="ECO:0000256" key="14">
    <source>
        <dbReference type="RuleBase" id="RU003974"/>
    </source>
</evidence>
<keyword evidence="12 15" id="KW-0275">Fatty acid biosynthesis</keyword>
<dbReference type="FunFam" id="4.10.375.10:FF:000001">
    <property type="entry name" value="Lipoxygenase"/>
    <property type="match status" value="2"/>
</dbReference>
<dbReference type="EMBL" id="JBAMMX010000028">
    <property type="protein sequence ID" value="KAK6911556.1"/>
    <property type="molecule type" value="Genomic_DNA"/>
</dbReference>
<dbReference type="GO" id="GO:0034440">
    <property type="term" value="P:lipid oxidation"/>
    <property type="evidence" value="ECO:0007669"/>
    <property type="project" value="InterPro"/>
</dbReference>
<dbReference type="PROSITE" id="PS51393">
    <property type="entry name" value="LIPOXYGENASE_3"/>
    <property type="match status" value="2"/>
</dbReference>
<dbReference type="PRINTS" id="PR00468">
    <property type="entry name" value="PLTLPOXGNASE"/>
</dbReference>
<comment type="cofactor">
    <cofactor evidence="1 14">
        <name>Fe cation</name>
        <dbReference type="ChEBI" id="CHEBI:24875"/>
    </cofactor>
</comment>
<dbReference type="Gene3D" id="2.60.60.20">
    <property type="entry name" value="PLAT/LH2 domain"/>
    <property type="match status" value="2"/>
</dbReference>
<keyword evidence="7" id="KW-0276">Fatty acid metabolism</keyword>
<evidence type="ECO:0000256" key="9">
    <source>
        <dbReference type="ARBA" id="ARBA00023002"/>
    </source>
</evidence>
<dbReference type="PROSITE" id="PS00711">
    <property type="entry name" value="LIPOXYGENASE_1"/>
    <property type="match status" value="2"/>
</dbReference>
<comment type="function">
    <text evidence="15">Plant lipoxygenase may be involved in a number of diverse aspects of plant physiology including growth and development, pest resistance, and senescence or responses to wounding.</text>
</comment>
<evidence type="ECO:0000256" key="11">
    <source>
        <dbReference type="ARBA" id="ARBA00023098"/>
    </source>
</evidence>
<dbReference type="GO" id="GO:0031408">
    <property type="term" value="P:oxylipin biosynthetic process"/>
    <property type="evidence" value="ECO:0007669"/>
    <property type="project" value="UniProtKB-UniRule"/>
</dbReference>
<feature type="domain" description="Lipoxygenase" evidence="18">
    <location>
        <begin position="1063"/>
        <end position="1761"/>
    </location>
</feature>
<dbReference type="EC" id="1.13.11.-" evidence="15"/>
<evidence type="ECO:0000256" key="16">
    <source>
        <dbReference type="SAM" id="MobiDB-lite"/>
    </source>
</evidence>
<dbReference type="PRINTS" id="PR00087">
    <property type="entry name" value="LIPOXYGENASE"/>
</dbReference>
<evidence type="ECO:0000256" key="13">
    <source>
        <dbReference type="PROSITE-ProRule" id="PRU00152"/>
    </source>
</evidence>
<reference evidence="19 20" key="1">
    <citation type="submission" date="2023-12" db="EMBL/GenBank/DDBJ databases">
        <title>A high-quality genome assembly for Dillenia turbinata (Dilleniales).</title>
        <authorList>
            <person name="Chanderbali A."/>
        </authorList>
    </citation>
    <scope>NUCLEOTIDE SEQUENCE [LARGE SCALE GENOMIC DNA]</scope>
    <source>
        <strain evidence="19">LSX21</strain>
        <tissue evidence="19">Leaf</tissue>
    </source>
</reference>
<evidence type="ECO:0000256" key="12">
    <source>
        <dbReference type="ARBA" id="ARBA00023160"/>
    </source>
</evidence>
<evidence type="ECO:0000256" key="8">
    <source>
        <dbReference type="ARBA" id="ARBA00022964"/>
    </source>
</evidence>
<dbReference type="FunFam" id="3.10.450.60:FF:000002">
    <property type="entry name" value="Lipoxygenase"/>
    <property type="match status" value="2"/>
</dbReference>
<evidence type="ECO:0000259" key="17">
    <source>
        <dbReference type="PROSITE" id="PS50095"/>
    </source>
</evidence>
<dbReference type="SMART" id="SM00308">
    <property type="entry name" value="LH2"/>
    <property type="match status" value="2"/>
</dbReference>
<dbReference type="Pfam" id="PF01477">
    <property type="entry name" value="PLAT"/>
    <property type="match status" value="2"/>
</dbReference>
<feature type="domain" description="PLAT" evidence="17">
    <location>
        <begin position="35"/>
        <end position="160"/>
    </location>
</feature>
<evidence type="ECO:0000256" key="4">
    <source>
        <dbReference type="ARBA" id="ARBA00022516"/>
    </source>
</evidence>
<comment type="similarity">
    <text evidence="2 14">Belongs to the lipoxygenase family.</text>
</comment>
<name>A0AAN8UH01_9MAGN</name>
<evidence type="ECO:0000256" key="15">
    <source>
        <dbReference type="RuleBase" id="RU003975"/>
    </source>
</evidence>
<dbReference type="GO" id="GO:0006633">
    <property type="term" value="P:fatty acid biosynthetic process"/>
    <property type="evidence" value="ECO:0007669"/>
    <property type="project" value="UniProtKB-KW"/>
</dbReference>
<evidence type="ECO:0000256" key="7">
    <source>
        <dbReference type="ARBA" id="ARBA00022832"/>
    </source>
</evidence>
<evidence type="ECO:0000313" key="19">
    <source>
        <dbReference type="EMBL" id="KAK6911556.1"/>
    </source>
</evidence>
<dbReference type="CDD" id="cd01751">
    <property type="entry name" value="PLAT_LH2"/>
    <property type="match status" value="2"/>
</dbReference>
<keyword evidence="9 14" id="KW-0560">Oxidoreductase</keyword>
<dbReference type="SUPFAM" id="SSF48484">
    <property type="entry name" value="Lipoxigenase"/>
    <property type="match status" value="2"/>
</dbReference>
<dbReference type="Proteomes" id="UP001370490">
    <property type="component" value="Unassembled WGS sequence"/>
</dbReference>
<dbReference type="InterPro" id="IPR001024">
    <property type="entry name" value="PLAT/LH2_dom"/>
</dbReference>
<dbReference type="Gene3D" id="4.10.375.10">
    <property type="entry name" value="Lipoxygenase-1, Domain 2"/>
    <property type="match status" value="2"/>
</dbReference>
<evidence type="ECO:0000256" key="2">
    <source>
        <dbReference type="ARBA" id="ARBA00009419"/>
    </source>
</evidence>
<evidence type="ECO:0000256" key="5">
    <source>
        <dbReference type="ARBA" id="ARBA00022723"/>
    </source>
</evidence>
<gene>
    <name evidence="19" type="ORF">RJ641_023649</name>
</gene>
<dbReference type="FunFam" id="2.60.60.20:FF:000015">
    <property type="entry name" value="Lipoxygenase"/>
    <property type="match status" value="1"/>
</dbReference>
<dbReference type="Gene3D" id="4.10.372.10">
    <property type="entry name" value="Lipoxygenase-1, Domain 3"/>
    <property type="match status" value="2"/>
</dbReference>
<keyword evidence="10 14" id="KW-0408">Iron</keyword>
<protein>
    <recommendedName>
        <fullName evidence="15">Lipoxygenase</fullName>
        <ecNumber evidence="15">1.13.11.-</ecNumber>
    </recommendedName>
</protein>
<keyword evidence="11" id="KW-0443">Lipid metabolism</keyword>
<dbReference type="InterPro" id="IPR036226">
    <property type="entry name" value="LipOase_C_sf"/>
</dbReference>
<keyword evidence="5 14" id="KW-0479">Metal-binding</keyword>
<dbReference type="InterPro" id="IPR020833">
    <property type="entry name" value="LipOase_Fe_BS"/>
</dbReference>
<organism evidence="19 20">
    <name type="scientific">Dillenia turbinata</name>
    <dbReference type="NCBI Taxonomy" id="194707"/>
    <lineage>
        <taxon>Eukaryota</taxon>
        <taxon>Viridiplantae</taxon>
        <taxon>Streptophyta</taxon>
        <taxon>Embryophyta</taxon>
        <taxon>Tracheophyta</taxon>
        <taxon>Spermatophyta</taxon>
        <taxon>Magnoliopsida</taxon>
        <taxon>eudicotyledons</taxon>
        <taxon>Gunneridae</taxon>
        <taxon>Pentapetalae</taxon>
        <taxon>Dilleniales</taxon>
        <taxon>Dilleniaceae</taxon>
        <taxon>Dillenia</taxon>
    </lineage>
</organism>
<dbReference type="FunFam" id="4.10.372.10:FF:000001">
    <property type="entry name" value="Lipoxygenase"/>
    <property type="match status" value="2"/>
</dbReference>